<comment type="caution">
    <text evidence="1">The sequence shown here is derived from an EMBL/GenBank/DDBJ whole genome shotgun (WGS) entry which is preliminary data.</text>
</comment>
<dbReference type="PANTHER" id="PTHR39338:SF5">
    <property type="entry name" value="BLR6139 PROTEIN"/>
    <property type="match status" value="1"/>
</dbReference>
<sequence length="102" mass="10506">MNTSSDSGLTERLTGLAAALRSHGVRVGTGETVDAARAVEALGLAGREQLREGLAATLLHHTGQRPVFDAVFDLYFPRGVGAPGGGPADRDALRDRLAAALA</sequence>
<organism evidence="1">
    <name type="scientific">Streptomyces sp. SID7958</name>
    <dbReference type="NCBI Taxonomy" id="2706093"/>
    <lineage>
        <taxon>Bacteria</taxon>
        <taxon>Bacillati</taxon>
        <taxon>Actinomycetota</taxon>
        <taxon>Actinomycetes</taxon>
        <taxon>Kitasatosporales</taxon>
        <taxon>Streptomycetaceae</taxon>
        <taxon>Streptomyces</taxon>
    </lineage>
</organism>
<evidence type="ECO:0000313" key="1">
    <source>
        <dbReference type="EMBL" id="NEC83352.1"/>
    </source>
</evidence>
<reference evidence="1" key="1">
    <citation type="submission" date="2020-01" db="EMBL/GenBank/DDBJ databases">
        <title>Insect and environment-associated Actinomycetes.</title>
        <authorList>
            <person name="Currrie C."/>
            <person name="Chevrette M."/>
            <person name="Carlson C."/>
            <person name="Stubbendieck R."/>
            <person name="Wendt-Pienkowski E."/>
        </authorList>
    </citation>
    <scope>NUCLEOTIDE SEQUENCE</scope>
    <source>
        <strain evidence="1">SID7958</strain>
    </source>
</reference>
<evidence type="ECO:0008006" key="2">
    <source>
        <dbReference type="Google" id="ProtNLM"/>
    </source>
</evidence>
<proteinExistence type="predicted"/>
<dbReference type="PANTHER" id="PTHR39338">
    <property type="entry name" value="BLL5662 PROTEIN-RELATED"/>
    <property type="match status" value="1"/>
</dbReference>
<gene>
    <name evidence="1" type="ORF">G3I38_29950</name>
</gene>
<protein>
    <recommendedName>
        <fullName evidence="2">CoxE</fullName>
    </recommendedName>
</protein>
<accession>A0A6G3U9Y3</accession>
<dbReference type="AlphaFoldDB" id="A0A6G3U9Y3"/>
<feature type="non-terminal residue" evidence="1">
    <location>
        <position position="102"/>
    </location>
</feature>
<dbReference type="EMBL" id="JAAGMU010001525">
    <property type="protein sequence ID" value="NEC83352.1"/>
    <property type="molecule type" value="Genomic_DNA"/>
</dbReference>
<name>A0A6G3U9Y3_9ACTN</name>